<organism evidence="1 2">
    <name type="scientific">Arthrobacter jinronghuae</name>
    <dbReference type="NCBI Taxonomy" id="2964609"/>
    <lineage>
        <taxon>Bacteria</taxon>
        <taxon>Bacillati</taxon>
        <taxon>Actinomycetota</taxon>
        <taxon>Actinomycetes</taxon>
        <taxon>Micrococcales</taxon>
        <taxon>Micrococcaceae</taxon>
        <taxon>Arthrobacter</taxon>
    </lineage>
</organism>
<protein>
    <submittedName>
        <fullName evidence="1">Uncharacterized protein</fullName>
    </submittedName>
</protein>
<evidence type="ECO:0000313" key="1">
    <source>
        <dbReference type="EMBL" id="MCQ1951605.1"/>
    </source>
</evidence>
<evidence type="ECO:0000313" key="2">
    <source>
        <dbReference type="Proteomes" id="UP001206924"/>
    </source>
</evidence>
<comment type="caution">
    <text evidence="1">The sequence shown here is derived from an EMBL/GenBank/DDBJ whole genome shotgun (WGS) entry which is preliminary data.</text>
</comment>
<name>A0ABT1NV59_9MICC</name>
<sequence length="283" mass="31039">MPRSIHDNKGSAELRSASTECTATCEAATPDGIHLCPKHARQLTDCLREVPGTWADILTSARKLDVGAGSVGGGGGKASSQEPANLDALDKARTLEVILRGWAEHLGQAAGEPPAVAAWLYVRRDIILRQEWAGDLLQELRDALNDCNRATDRAGQRVFAGMCPTEHEDGTTCEQPLYALTGRPYARCRECGQEWDVSDWRERALAAAEYQHGTAAEISRMLSDPVTREALPQATIRQWARRGKLEAAYCQVADRRNVYRVSDVRDLWAATKAAGYKRARLAA</sequence>
<gene>
    <name evidence="1" type="ORF">NNX28_16935</name>
</gene>
<dbReference type="Proteomes" id="UP001206924">
    <property type="component" value="Unassembled WGS sequence"/>
</dbReference>
<reference evidence="1 2" key="1">
    <citation type="submission" date="2022-07" db="EMBL/GenBank/DDBJ databases">
        <title>Novel species in genus Arthrobacter.</title>
        <authorList>
            <person name="Liu Y."/>
        </authorList>
    </citation>
    <scope>NUCLEOTIDE SEQUENCE [LARGE SCALE GENOMIC DNA]</scope>
    <source>
        <strain evidence="2">zg-Y859</strain>
    </source>
</reference>
<dbReference type="EMBL" id="JANFLP010000020">
    <property type="protein sequence ID" value="MCQ1951605.1"/>
    <property type="molecule type" value="Genomic_DNA"/>
</dbReference>
<dbReference type="RefSeq" id="WP_255866612.1">
    <property type="nucleotide sequence ID" value="NZ_CP104263.1"/>
</dbReference>
<keyword evidence="2" id="KW-1185">Reference proteome</keyword>
<accession>A0ABT1NV59</accession>
<proteinExistence type="predicted"/>